<protein>
    <submittedName>
        <fullName evidence="2">Tetratricopeptide repeat (TPR)-like superfamily protein</fullName>
    </submittedName>
</protein>
<evidence type="ECO:0000256" key="1">
    <source>
        <dbReference type="SAM" id="Phobius"/>
    </source>
</evidence>
<keyword evidence="1" id="KW-0812">Transmembrane</keyword>
<keyword evidence="3" id="KW-1185">Reference proteome</keyword>
<sequence>MYSGIRDGNGAGIQITQLDPSPLLIERFERAPGLSFGTDGKSSNIAMDLQFEKRLEAVKRSALEQKKSDESEKYGAIDYDAPVESDPSTIGLGTKIGIGAAIVVFGVVFALGDFLPTGRPKVKVFSGNSDFGFTAQAMVDEPFKPVSGIKVASWPVVLLPGMVGFQEQIEATL</sequence>
<gene>
    <name evidence="2" type="ORF">Acr_23g0000060</name>
</gene>
<dbReference type="Proteomes" id="UP000585474">
    <property type="component" value="Unassembled WGS sequence"/>
</dbReference>
<dbReference type="EMBL" id="BJWL01000023">
    <property type="protein sequence ID" value="GFZ11621.1"/>
    <property type="molecule type" value="Genomic_DNA"/>
</dbReference>
<evidence type="ECO:0000313" key="2">
    <source>
        <dbReference type="EMBL" id="GFZ11621.1"/>
    </source>
</evidence>
<organism evidence="2 3">
    <name type="scientific">Actinidia rufa</name>
    <dbReference type="NCBI Taxonomy" id="165716"/>
    <lineage>
        <taxon>Eukaryota</taxon>
        <taxon>Viridiplantae</taxon>
        <taxon>Streptophyta</taxon>
        <taxon>Embryophyta</taxon>
        <taxon>Tracheophyta</taxon>
        <taxon>Spermatophyta</taxon>
        <taxon>Magnoliopsida</taxon>
        <taxon>eudicotyledons</taxon>
        <taxon>Gunneridae</taxon>
        <taxon>Pentapetalae</taxon>
        <taxon>asterids</taxon>
        <taxon>Ericales</taxon>
        <taxon>Actinidiaceae</taxon>
        <taxon>Actinidia</taxon>
    </lineage>
</organism>
<accession>A0A7J0GLJ7</accession>
<keyword evidence="1" id="KW-1133">Transmembrane helix</keyword>
<keyword evidence="1" id="KW-0472">Membrane</keyword>
<proteinExistence type="predicted"/>
<comment type="caution">
    <text evidence="2">The sequence shown here is derived from an EMBL/GenBank/DDBJ whole genome shotgun (WGS) entry which is preliminary data.</text>
</comment>
<reference evidence="2 3" key="1">
    <citation type="submission" date="2019-07" db="EMBL/GenBank/DDBJ databases">
        <title>De Novo Assembly of kiwifruit Actinidia rufa.</title>
        <authorList>
            <person name="Sugita-Konishi S."/>
            <person name="Sato K."/>
            <person name="Mori E."/>
            <person name="Abe Y."/>
            <person name="Kisaki G."/>
            <person name="Hamano K."/>
            <person name="Suezawa K."/>
            <person name="Otani M."/>
            <person name="Fukuda T."/>
            <person name="Manabe T."/>
            <person name="Gomi K."/>
            <person name="Tabuchi M."/>
            <person name="Akimitsu K."/>
            <person name="Kataoka I."/>
        </authorList>
    </citation>
    <scope>NUCLEOTIDE SEQUENCE [LARGE SCALE GENOMIC DNA]</scope>
    <source>
        <strain evidence="3">cv. Fuchu</strain>
    </source>
</reference>
<feature type="transmembrane region" description="Helical" evidence="1">
    <location>
        <begin position="96"/>
        <end position="115"/>
    </location>
</feature>
<dbReference type="OrthoDB" id="536368at2759"/>
<name>A0A7J0GLJ7_9ERIC</name>
<dbReference type="AlphaFoldDB" id="A0A7J0GLJ7"/>
<evidence type="ECO:0000313" key="3">
    <source>
        <dbReference type="Proteomes" id="UP000585474"/>
    </source>
</evidence>